<dbReference type="Pfam" id="PF01882">
    <property type="entry name" value="DUF58"/>
    <property type="match status" value="1"/>
</dbReference>
<sequence length="247" mass="28046">MWYESALTMTRYRIRTRPTQPFAGERTQAIPGRGLEFYELRGYAQGDEPRFIDWRAYARTGRLYTRIFQAEAPARFTFFLDGSPSMKLLGKQVYAERVLRVLTDCAKSEGAFMWGGGRYRGQLEPVVQGPSLLMNLPRPSGVTVLLTDGLDELDWSRLLQKLRHVVLVQVMAPEELSPGFTEALLQDIEVGSRMEVGEVEVKGYQAALEQHLLRLRTTARRLGSYALLRVGDPIVPALLRQGVLEER</sequence>
<dbReference type="Proteomes" id="UP000321197">
    <property type="component" value="Unassembled WGS sequence"/>
</dbReference>
<proteinExistence type="predicted"/>
<reference evidence="2 3" key="1">
    <citation type="submission" date="2019-07" db="EMBL/GenBank/DDBJ databases">
        <title>Whole genome shotgun sequence of Meiothermus hypogaeus NBRC 106114.</title>
        <authorList>
            <person name="Hosoyama A."/>
            <person name="Uohara A."/>
            <person name="Ohji S."/>
            <person name="Ichikawa N."/>
        </authorList>
    </citation>
    <scope>NUCLEOTIDE SEQUENCE [LARGE SCALE GENOMIC DNA]</scope>
    <source>
        <strain evidence="2 3">NBRC 106114</strain>
    </source>
</reference>
<accession>A0A511R6V6</accession>
<evidence type="ECO:0000259" key="1">
    <source>
        <dbReference type="Pfam" id="PF01882"/>
    </source>
</evidence>
<protein>
    <recommendedName>
        <fullName evidence="1">DUF58 domain-containing protein</fullName>
    </recommendedName>
</protein>
<name>A0A511R6V6_9DEIN</name>
<gene>
    <name evidence="2" type="ORF">MHY01S_35170</name>
</gene>
<dbReference type="AlphaFoldDB" id="A0A511R6V6"/>
<feature type="domain" description="DUF58" evidence="1">
    <location>
        <begin position="39"/>
        <end position="88"/>
    </location>
</feature>
<evidence type="ECO:0000313" key="2">
    <source>
        <dbReference type="EMBL" id="GEM85351.1"/>
    </source>
</evidence>
<organism evidence="2 3">
    <name type="scientific">Meiothermus hypogaeus NBRC 106114</name>
    <dbReference type="NCBI Taxonomy" id="1227553"/>
    <lineage>
        <taxon>Bacteria</taxon>
        <taxon>Thermotogati</taxon>
        <taxon>Deinococcota</taxon>
        <taxon>Deinococci</taxon>
        <taxon>Thermales</taxon>
        <taxon>Thermaceae</taxon>
        <taxon>Meiothermus</taxon>
    </lineage>
</organism>
<dbReference type="EMBL" id="BJXL01000243">
    <property type="protein sequence ID" value="GEM85351.1"/>
    <property type="molecule type" value="Genomic_DNA"/>
</dbReference>
<dbReference type="PANTHER" id="PTHR33608">
    <property type="entry name" value="BLL2464 PROTEIN"/>
    <property type="match status" value="1"/>
</dbReference>
<dbReference type="InterPro" id="IPR002881">
    <property type="entry name" value="DUF58"/>
</dbReference>
<comment type="caution">
    <text evidence="2">The sequence shown here is derived from an EMBL/GenBank/DDBJ whole genome shotgun (WGS) entry which is preliminary data.</text>
</comment>
<dbReference type="PANTHER" id="PTHR33608:SF6">
    <property type="entry name" value="BLL2464 PROTEIN"/>
    <property type="match status" value="1"/>
</dbReference>
<evidence type="ECO:0000313" key="3">
    <source>
        <dbReference type="Proteomes" id="UP000321197"/>
    </source>
</evidence>